<dbReference type="InterPro" id="IPR025874">
    <property type="entry name" value="DZR"/>
</dbReference>
<protein>
    <recommendedName>
        <fullName evidence="2">DZANK-type domain-containing protein</fullName>
    </recommendedName>
</protein>
<evidence type="ECO:0000313" key="4">
    <source>
        <dbReference type="Proteomes" id="UP000067738"/>
    </source>
</evidence>
<keyword evidence="4" id="KW-1185">Reference proteome</keyword>
<proteinExistence type="predicted"/>
<evidence type="ECO:0000256" key="1">
    <source>
        <dbReference type="SAM" id="Phobius"/>
    </source>
</evidence>
<dbReference type="Proteomes" id="UP000067738">
    <property type="component" value="Chromosome"/>
</dbReference>
<keyword evidence="1" id="KW-0472">Membrane</keyword>
<name>A0A0U2SJE5_9EURY</name>
<gene>
    <name evidence="3" type="ORF">sm9_1280</name>
</gene>
<reference evidence="3 4" key="1">
    <citation type="submission" date="2015-04" db="EMBL/GenBank/DDBJ databases">
        <title>The complete genome sequence of the rumen methanogen Methanobrevibacter millerae SM9.</title>
        <authorList>
            <person name="Leahy S.C."/>
            <person name="Kelly W.J."/>
            <person name="Pacheco D.M."/>
            <person name="Li D."/>
            <person name="Altermann E."/>
            <person name="Attwood G.T."/>
        </authorList>
    </citation>
    <scope>NUCLEOTIDE SEQUENCE [LARGE SCALE GENOMIC DNA]</scope>
    <source>
        <strain evidence="3 4">SM9</strain>
    </source>
</reference>
<sequence>MLKFIIGGYKLGLNYNIDVNSEDEFNQQIQMYLSQGYSFQSNFNGTAILKKKSYSMGLLIVLIIFFFPAAILYYLVASEDIVTINLNSKTASNVSSTANNFDSFCENCGHGLFRESKFCPGCGNAVPEAKSAGKTTFCKTCGHEISESDKFCPDCGSAIPAEETAQANTCKSCGSTVSGSDKFCPSCGIDLTSSDEE</sequence>
<keyword evidence="1" id="KW-0812">Transmembrane</keyword>
<dbReference type="EMBL" id="CP011266">
    <property type="protein sequence ID" value="ALT69061.1"/>
    <property type="molecule type" value="Genomic_DNA"/>
</dbReference>
<evidence type="ECO:0000313" key="3">
    <source>
        <dbReference type="EMBL" id="ALT69061.1"/>
    </source>
</evidence>
<evidence type="ECO:0000259" key="2">
    <source>
        <dbReference type="Pfam" id="PF12773"/>
    </source>
</evidence>
<dbReference type="AlphaFoldDB" id="A0A0U2SJE5"/>
<dbReference type="PATRIC" id="fig|230361.4.peg.1324"/>
<dbReference type="Pfam" id="PF12773">
    <property type="entry name" value="DZR"/>
    <property type="match status" value="1"/>
</dbReference>
<feature type="domain" description="DZANK-type" evidence="2">
    <location>
        <begin position="138"/>
        <end position="188"/>
    </location>
</feature>
<feature type="transmembrane region" description="Helical" evidence="1">
    <location>
        <begin position="56"/>
        <end position="76"/>
    </location>
</feature>
<accession>A0A0U2SJE5</accession>
<organism evidence="3 4">
    <name type="scientific">Methanobrevibacter millerae</name>
    <dbReference type="NCBI Taxonomy" id="230361"/>
    <lineage>
        <taxon>Archaea</taxon>
        <taxon>Methanobacteriati</taxon>
        <taxon>Methanobacteriota</taxon>
        <taxon>Methanomada group</taxon>
        <taxon>Methanobacteria</taxon>
        <taxon>Methanobacteriales</taxon>
        <taxon>Methanobacteriaceae</taxon>
        <taxon>Methanobrevibacter</taxon>
    </lineage>
</organism>
<keyword evidence="1" id="KW-1133">Transmembrane helix</keyword>
<dbReference type="KEGG" id="mmil:sm9_1280"/>